<evidence type="ECO:0000313" key="3">
    <source>
        <dbReference type="Proteomes" id="UP000006527"/>
    </source>
</evidence>
<dbReference type="PDBsum" id="3UWA"/>
<keyword evidence="4 5" id="KW-0002">3D-structure</keyword>
<organism evidence="2 3">
    <name type="scientific">Synechococcus phage S-SSM7</name>
    <dbReference type="NCBI Taxonomy" id="445686"/>
    <lineage>
        <taxon>Viruses</taxon>
        <taxon>Duplodnaviria</taxon>
        <taxon>Heunggongvirae</taxon>
        <taxon>Uroviricota</taxon>
        <taxon>Caudoviricetes</taxon>
        <taxon>Pantevenvirales</taxon>
        <taxon>Kyanoviridae</taxon>
        <taxon>Lipsvirus</taxon>
        <taxon>Lipsvirus ssm7</taxon>
    </lineage>
</organism>
<dbReference type="InterPro" id="IPR023635">
    <property type="entry name" value="Peptide_deformylase"/>
</dbReference>
<dbReference type="GO" id="GO:0046872">
    <property type="term" value="F:metal ion binding"/>
    <property type="evidence" value="ECO:0007669"/>
    <property type="project" value="UniProtKB-KW"/>
</dbReference>
<reference evidence="4 5" key="2">
    <citation type="journal article" date="2013" name="ISME J.">
        <title>Structure and function of a cyanophage-encoded peptide deformylase.</title>
        <authorList>
            <person name="Frank J.A."/>
            <person name="Lorimer D."/>
            <person name="Youle M."/>
            <person name="Witte P."/>
            <person name="Craig T."/>
            <person name="Abendroth J."/>
            <person name="Rohwer F."/>
            <person name="Edwards R.A."/>
            <person name="Segall A.M."/>
            <person name="Burgin A.B."/>
        </authorList>
    </citation>
    <scope>X-RAY CRYSTALLOGRAPHY (1.70 ANGSTROMS) IN COMPLEX WITH ZN(2+)</scope>
</reference>
<comment type="similarity">
    <text evidence="1">Belongs to the polypeptide deformylase family.</text>
</comment>
<feature type="binding site" evidence="4 5">
    <location>
        <position position="67"/>
    </location>
    <ligand>
        <name>Zn(2+)</name>
        <dbReference type="ChEBI" id="CHEBI:29105"/>
    </ligand>
</feature>
<feature type="binding site" evidence="4 5">
    <location>
        <position position="113"/>
    </location>
    <ligand>
        <name>Zn(2+)</name>
        <dbReference type="ChEBI" id="CHEBI:29105"/>
    </ligand>
</feature>
<dbReference type="EMBL" id="GU071098">
    <property type="protein sequence ID" value="ADO98360.1"/>
    <property type="molecule type" value="Genomic_DNA"/>
</dbReference>
<gene>
    <name evidence="2" type="ORF">SSSM7_299</name>
</gene>
<name>E3SLL2_9CAUD</name>
<dbReference type="OrthoDB" id="27903at10239"/>
<dbReference type="BRENDA" id="3.5.1.88">
    <property type="organism ID" value="14266"/>
</dbReference>
<dbReference type="Pfam" id="PF01327">
    <property type="entry name" value="Pep_deformylase"/>
    <property type="match status" value="1"/>
</dbReference>
<dbReference type="RefSeq" id="YP_004324347.1">
    <property type="nucleotide sequence ID" value="NC_015287.1"/>
</dbReference>
<dbReference type="KEGG" id="vg:10328864"/>
<feature type="binding site" evidence="4 5">
    <location>
        <position position="109"/>
    </location>
    <ligand>
        <name>Zn(2+)</name>
        <dbReference type="ChEBI" id="CHEBI:29105"/>
    </ligand>
</feature>
<sequence length="128" mass="14611">MSELYDQMCEAMWASDGIGLAAPQVGINKRVIVVDETTEEHGKYAHLMVNPKITWKSEEKVLFDEGCLSVPDQNGEVLRPKSIKVTFQNKDGKYKKWKLDGLAARVVQHEIDHLEGILFVDYFNDKEN</sequence>
<keyword evidence="3" id="KW-1185">Reference proteome</keyword>
<evidence type="ECO:0007829" key="5">
    <source>
        <dbReference type="PDB" id="3UWB"/>
    </source>
</evidence>
<dbReference type="PDBsum" id="3UWB"/>
<dbReference type="SUPFAM" id="SSF56420">
    <property type="entry name" value="Peptide deformylase"/>
    <property type="match status" value="1"/>
</dbReference>
<dbReference type="PDB" id="3UWB">
    <property type="method" value="X-ray"/>
    <property type="resolution" value="1.70 A"/>
    <property type="chains" value="A=1-128"/>
</dbReference>
<reference evidence="2 3" key="1">
    <citation type="journal article" date="2010" name="Environ. Microbiol.">
        <title>Genomic analysis of oceanic cyanobacterial myoviruses compared with T4-like myoviruses from diverse hosts and environments.</title>
        <authorList>
            <person name="Sullivan M.B."/>
            <person name="Huang K.H."/>
            <person name="Ignacio-Espinoza J.C."/>
            <person name="Berlin A.M."/>
            <person name="Kelly L."/>
            <person name="Weigele P.R."/>
            <person name="DeFrancesco A.S."/>
            <person name="Kern S.E."/>
            <person name="Thompson L.R."/>
            <person name="Young S."/>
            <person name="Yandava C."/>
            <person name="Fu R."/>
            <person name="Krastins B."/>
            <person name="Chase M."/>
            <person name="Sarracino D."/>
            <person name="Osburne M.S."/>
            <person name="Henn M.R."/>
            <person name="Chisholm S.W."/>
        </authorList>
    </citation>
    <scope>NUCLEOTIDE SEQUENCE [LARGE SCALE GENOMIC DNA]</scope>
    <source>
        <strain evidence="2">8109-3</strain>
    </source>
</reference>
<dbReference type="PRINTS" id="PR01576">
    <property type="entry name" value="PDEFORMYLASE"/>
</dbReference>
<keyword evidence="4 5" id="KW-0479">Metal-binding</keyword>
<evidence type="ECO:0000256" key="1">
    <source>
        <dbReference type="ARBA" id="ARBA00010759"/>
    </source>
</evidence>
<dbReference type="SMR" id="E3SLL2"/>
<dbReference type="Gene3D" id="3.90.45.10">
    <property type="entry name" value="Peptide deformylase"/>
    <property type="match status" value="1"/>
</dbReference>
<dbReference type="PDB" id="3UWA">
    <property type="method" value="X-ray"/>
    <property type="resolution" value="1.95 A"/>
    <property type="chains" value="A=1-128"/>
</dbReference>
<evidence type="ECO:0000313" key="2">
    <source>
        <dbReference type="EMBL" id="ADO98360.1"/>
    </source>
</evidence>
<dbReference type="PANTHER" id="PTHR10458">
    <property type="entry name" value="PEPTIDE DEFORMYLASE"/>
    <property type="match status" value="1"/>
</dbReference>
<dbReference type="GeneID" id="10328864"/>
<feature type="binding site" evidence="4">
    <location>
        <position position="110"/>
    </location>
    <ligand>
        <name>Zn(2+)</name>
        <dbReference type="ChEBI" id="CHEBI:29105"/>
    </ligand>
</feature>
<dbReference type="PANTHER" id="PTHR10458:SF22">
    <property type="entry name" value="PEPTIDE DEFORMYLASE"/>
    <property type="match status" value="1"/>
</dbReference>
<dbReference type="HAMAP" id="MF_00163">
    <property type="entry name" value="Pep_deformylase"/>
    <property type="match status" value="1"/>
</dbReference>
<evidence type="ECO:0007829" key="4">
    <source>
        <dbReference type="PDB" id="3UWA"/>
    </source>
</evidence>
<dbReference type="Proteomes" id="UP000006527">
    <property type="component" value="Segment"/>
</dbReference>
<accession>E3SLL2</accession>
<dbReference type="CDD" id="cd00487">
    <property type="entry name" value="Pep_deformylase"/>
    <property type="match status" value="1"/>
</dbReference>
<dbReference type="EvolutionaryTrace" id="E3SLL2"/>
<dbReference type="NCBIfam" id="TIGR00079">
    <property type="entry name" value="pept_deformyl"/>
    <property type="match status" value="1"/>
</dbReference>
<proteinExistence type="evidence at protein level"/>
<keyword evidence="4 5" id="KW-0862">Zinc</keyword>
<dbReference type="InterPro" id="IPR036821">
    <property type="entry name" value="Peptide_deformylase_sf"/>
</dbReference>
<dbReference type="GO" id="GO:0042586">
    <property type="term" value="F:peptide deformylase activity"/>
    <property type="evidence" value="ECO:0007669"/>
    <property type="project" value="InterPro"/>
</dbReference>
<dbReference type="NCBIfam" id="NF001159">
    <property type="entry name" value="PRK00150.1-3"/>
    <property type="match status" value="1"/>
</dbReference>
<dbReference type="PIRSF" id="PIRSF004749">
    <property type="entry name" value="Pep_def"/>
    <property type="match status" value="1"/>
</dbReference>
<protein>
    <submittedName>
        <fullName evidence="2">RIIA-RIIB membrane-associated protein</fullName>
    </submittedName>
</protein>